<keyword evidence="2" id="KW-1185">Reference proteome</keyword>
<feature type="non-terminal residue" evidence="3">
    <location>
        <position position="1"/>
    </location>
</feature>
<feature type="domain" description="Fungal-type protein kinase" evidence="1">
    <location>
        <begin position="7"/>
        <end position="100"/>
    </location>
</feature>
<dbReference type="PANTHER" id="PTHR38248">
    <property type="entry name" value="FUNK1 6"/>
    <property type="match status" value="1"/>
</dbReference>
<dbReference type="AlphaFoldDB" id="A0A6P8BGG5"/>
<name>A0A6P8BGG5_PYRGI</name>
<reference evidence="3" key="3">
    <citation type="submission" date="2025-08" db="UniProtKB">
        <authorList>
            <consortium name="RefSeq"/>
        </authorList>
    </citation>
    <scope>IDENTIFICATION</scope>
    <source>
        <strain evidence="3">NI907</strain>
    </source>
</reference>
<gene>
    <name evidence="3" type="ORF">PgNI_00064</name>
</gene>
<sequence length="184" mass="21414">SPANVDTLSNRVHRRVILRNYGKPIYKTNFRSALFAPVKSCIEGHESLRMAGFLHRNISTNNLIINEDTDSLFWPYFLINLDLGVRKPRMGVSGAKGKTGKVISEFNQWNYISMDCWQRKRRGKCLMRDFIKFVEENFTPYYRPLVIWVNNLRKAVFPNGGRLSSTYGTELNTVSDYPWDLEPQ</sequence>
<dbReference type="InterPro" id="IPR040976">
    <property type="entry name" value="Pkinase_fungal"/>
</dbReference>
<dbReference type="RefSeq" id="XP_030986383.1">
    <property type="nucleotide sequence ID" value="XM_031120148.1"/>
</dbReference>
<evidence type="ECO:0000259" key="1">
    <source>
        <dbReference type="Pfam" id="PF17667"/>
    </source>
</evidence>
<dbReference type="PANTHER" id="PTHR38248:SF2">
    <property type="entry name" value="FUNK1 11"/>
    <property type="match status" value="1"/>
</dbReference>
<dbReference type="KEGG" id="pgri:PgNI_00064"/>
<protein>
    <recommendedName>
        <fullName evidence="1">Fungal-type protein kinase domain-containing protein</fullName>
    </recommendedName>
</protein>
<dbReference type="GeneID" id="41955062"/>
<accession>A0A6P8BGG5</accession>
<evidence type="ECO:0000313" key="3">
    <source>
        <dbReference type="RefSeq" id="XP_030986383.1"/>
    </source>
</evidence>
<reference evidence="3" key="1">
    <citation type="journal article" date="2019" name="Mol. Biol. Evol.">
        <title>Blast fungal genomes show frequent chromosomal changes, gene gains and losses, and effector gene turnover.</title>
        <authorList>
            <person name="Gomez Luciano L.B."/>
            <person name="Jason Tsai I."/>
            <person name="Chuma I."/>
            <person name="Tosa Y."/>
            <person name="Chen Y.H."/>
            <person name="Li J.Y."/>
            <person name="Li M.Y."/>
            <person name="Jade Lu M.Y."/>
            <person name="Nakayashiki H."/>
            <person name="Li W.H."/>
        </authorList>
    </citation>
    <scope>NUCLEOTIDE SEQUENCE</scope>
    <source>
        <strain evidence="3">NI907</strain>
    </source>
</reference>
<proteinExistence type="predicted"/>
<dbReference type="Proteomes" id="UP000515153">
    <property type="component" value="Unplaced"/>
</dbReference>
<organism evidence="2 3">
    <name type="scientific">Pyricularia grisea</name>
    <name type="common">Crabgrass-specific blast fungus</name>
    <name type="synonym">Magnaporthe grisea</name>
    <dbReference type="NCBI Taxonomy" id="148305"/>
    <lineage>
        <taxon>Eukaryota</taxon>
        <taxon>Fungi</taxon>
        <taxon>Dikarya</taxon>
        <taxon>Ascomycota</taxon>
        <taxon>Pezizomycotina</taxon>
        <taxon>Sordariomycetes</taxon>
        <taxon>Sordariomycetidae</taxon>
        <taxon>Magnaporthales</taxon>
        <taxon>Pyriculariaceae</taxon>
        <taxon>Pyricularia</taxon>
    </lineage>
</organism>
<evidence type="ECO:0000313" key="2">
    <source>
        <dbReference type="Proteomes" id="UP000515153"/>
    </source>
</evidence>
<dbReference type="Pfam" id="PF17667">
    <property type="entry name" value="Pkinase_fungal"/>
    <property type="match status" value="1"/>
</dbReference>
<reference evidence="3" key="2">
    <citation type="submission" date="2019-10" db="EMBL/GenBank/DDBJ databases">
        <authorList>
            <consortium name="NCBI Genome Project"/>
        </authorList>
    </citation>
    <scope>NUCLEOTIDE SEQUENCE</scope>
    <source>
        <strain evidence="3">NI907</strain>
    </source>
</reference>